<dbReference type="InterPro" id="IPR000847">
    <property type="entry name" value="LysR_HTH_N"/>
</dbReference>
<dbReference type="RefSeq" id="WP_345933600.1">
    <property type="nucleotide sequence ID" value="NZ_JBBKTV010000005.1"/>
</dbReference>
<dbReference type="InterPro" id="IPR036390">
    <property type="entry name" value="WH_DNA-bd_sf"/>
</dbReference>
<reference evidence="6 7" key="1">
    <citation type="submission" date="2024-03" db="EMBL/GenBank/DDBJ databases">
        <title>High-quality draft genome sequencing of Tistrella sp. BH-R2-4.</title>
        <authorList>
            <person name="Dong C."/>
        </authorList>
    </citation>
    <scope>NUCLEOTIDE SEQUENCE [LARGE SCALE GENOMIC DNA]</scope>
    <source>
        <strain evidence="6 7">BH-R2-4</strain>
    </source>
</reference>
<keyword evidence="7" id="KW-1185">Reference proteome</keyword>
<dbReference type="InterPro" id="IPR058163">
    <property type="entry name" value="LysR-type_TF_proteobact-type"/>
</dbReference>
<dbReference type="InterPro" id="IPR036388">
    <property type="entry name" value="WH-like_DNA-bd_sf"/>
</dbReference>
<protein>
    <submittedName>
        <fullName evidence="6">LysR family transcriptional regulator</fullName>
    </submittedName>
</protein>
<evidence type="ECO:0000259" key="5">
    <source>
        <dbReference type="PROSITE" id="PS50931"/>
    </source>
</evidence>
<dbReference type="Pfam" id="PF03466">
    <property type="entry name" value="LysR_substrate"/>
    <property type="match status" value="1"/>
</dbReference>
<dbReference type="PANTHER" id="PTHR30537">
    <property type="entry name" value="HTH-TYPE TRANSCRIPTIONAL REGULATOR"/>
    <property type="match status" value="1"/>
</dbReference>
<proteinExistence type="inferred from homology"/>
<name>A0ABU9YQI9_9PROT</name>
<keyword evidence="3" id="KW-0238">DNA-binding</keyword>
<evidence type="ECO:0000256" key="4">
    <source>
        <dbReference type="ARBA" id="ARBA00023163"/>
    </source>
</evidence>
<feature type="domain" description="HTH lysR-type" evidence="5">
    <location>
        <begin position="12"/>
        <end position="64"/>
    </location>
</feature>
<evidence type="ECO:0000256" key="2">
    <source>
        <dbReference type="ARBA" id="ARBA00023015"/>
    </source>
</evidence>
<keyword evidence="4" id="KW-0804">Transcription</keyword>
<sequence>MARLEVNRSGEMEVFVRVVERGGFSAAARDLAMTPSAVSKLVTRLEARLGARLINRTTRKLQLTPEGCVFYERAVAVLAGLDEAERGASAAAAPAGRLRVSVNVPVGRQFLLPLIAGFLADHPRLSVDITLTDDVVDLLDQRVDVAIRSGPLKDSGLMARKLGSVGQMIVASPGYLAAHGQPRHPDDLHRHNRIGFAYARIVTGWPLLVDGRIVSVPPSGNVRVSDGDAMRLLAIAGVGLARLTDAAVRDDLAAGRLVPVLDAFNPGDREDIHALYPGQGGQMPARVRAFLDLLATRMRVA</sequence>
<comment type="similarity">
    <text evidence="1">Belongs to the LysR transcriptional regulatory family.</text>
</comment>
<dbReference type="SUPFAM" id="SSF53850">
    <property type="entry name" value="Periplasmic binding protein-like II"/>
    <property type="match status" value="1"/>
</dbReference>
<dbReference type="Proteomes" id="UP001413721">
    <property type="component" value="Unassembled WGS sequence"/>
</dbReference>
<evidence type="ECO:0000256" key="1">
    <source>
        <dbReference type="ARBA" id="ARBA00009437"/>
    </source>
</evidence>
<evidence type="ECO:0000256" key="3">
    <source>
        <dbReference type="ARBA" id="ARBA00023125"/>
    </source>
</evidence>
<dbReference type="Gene3D" id="1.10.10.10">
    <property type="entry name" value="Winged helix-like DNA-binding domain superfamily/Winged helix DNA-binding domain"/>
    <property type="match status" value="1"/>
</dbReference>
<dbReference type="PANTHER" id="PTHR30537:SF71">
    <property type="entry name" value="TRANSCRIPTIONAL REGULATORY PROTEIN"/>
    <property type="match status" value="1"/>
</dbReference>
<dbReference type="Gene3D" id="3.40.190.290">
    <property type="match status" value="1"/>
</dbReference>
<organism evidence="6 7">
    <name type="scientific">Tistrella arctica</name>
    <dbReference type="NCBI Taxonomy" id="3133430"/>
    <lineage>
        <taxon>Bacteria</taxon>
        <taxon>Pseudomonadati</taxon>
        <taxon>Pseudomonadota</taxon>
        <taxon>Alphaproteobacteria</taxon>
        <taxon>Geminicoccales</taxon>
        <taxon>Geminicoccaceae</taxon>
        <taxon>Tistrella</taxon>
    </lineage>
</organism>
<evidence type="ECO:0000313" key="6">
    <source>
        <dbReference type="EMBL" id="MEN2991066.1"/>
    </source>
</evidence>
<dbReference type="Pfam" id="PF00126">
    <property type="entry name" value="HTH_1"/>
    <property type="match status" value="1"/>
</dbReference>
<dbReference type="PROSITE" id="PS50931">
    <property type="entry name" value="HTH_LYSR"/>
    <property type="match status" value="1"/>
</dbReference>
<accession>A0ABU9YQI9</accession>
<dbReference type="SUPFAM" id="SSF46785">
    <property type="entry name" value="Winged helix' DNA-binding domain"/>
    <property type="match status" value="1"/>
</dbReference>
<gene>
    <name evidence="6" type="ORF">WG926_22330</name>
</gene>
<keyword evidence="2" id="KW-0805">Transcription regulation</keyword>
<dbReference type="InterPro" id="IPR005119">
    <property type="entry name" value="LysR_subst-bd"/>
</dbReference>
<evidence type="ECO:0000313" key="7">
    <source>
        <dbReference type="Proteomes" id="UP001413721"/>
    </source>
</evidence>
<comment type="caution">
    <text evidence="6">The sequence shown here is derived from an EMBL/GenBank/DDBJ whole genome shotgun (WGS) entry which is preliminary data.</text>
</comment>
<dbReference type="EMBL" id="JBBKTW010000009">
    <property type="protein sequence ID" value="MEN2991066.1"/>
    <property type="molecule type" value="Genomic_DNA"/>
</dbReference>